<evidence type="ECO:0000313" key="12">
    <source>
        <dbReference type="Proteomes" id="UP001314263"/>
    </source>
</evidence>
<evidence type="ECO:0000256" key="7">
    <source>
        <dbReference type="ARBA" id="ARBA00023136"/>
    </source>
</evidence>
<dbReference type="GO" id="GO:0016020">
    <property type="term" value="C:membrane"/>
    <property type="evidence" value="ECO:0007669"/>
    <property type="project" value="UniProtKB-SubCell"/>
</dbReference>
<feature type="region of interest" description="Disordered" evidence="8">
    <location>
        <begin position="1"/>
        <end position="240"/>
    </location>
</feature>
<dbReference type="GO" id="GO:0005524">
    <property type="term" value="F:ATP binding"/>
    <property type="evidence" value="ECO:0007669"/>
    <property type="project" value="UniProtKB-KW"/>
</dbReference>
<organism evidence="11 12">
    <name type="scientific">Coccomyxa viridis</name>
    <dbReference type="NCBI Taxonomy" id="1274662"/>
    <lineage>
        <taxon>Eukaryota</taxon>
        <taxon>Viridiplantae</taxon>
        <taxon>Chlorophyta</taxon>
        <taxon>core chlorophytes</taxon>
        <taxon>Trebouxiophyceae</taxon>
        <taxon>Trebouxiophyceae incertae sedis</taxon>
        <taxon>Coccomyxaceae</taxon>
        <taxon>Coccomyxa</taxon>
    </lineage>
</organism>
<keyword evidence="12" id="KW-1185">Reference proteome</keyword>
<evidence type="ECO:0000259" key="10">
    <source>
        <dbReference type="PROSITE" id="PS50893"/>
    </source>
</evidence>
<keyword evidence="7 9" id="KW-0472">Membrane</keyword>
<keyword evidence="2" id="KW-0813">Transport</keyword>
<reference evidence="11 12" key="1">
    <citation type="submission" date="2023-10" db="EMBL/GenBank/DDBJ databases">
        <authorList>
            <person name="Maclean D."/>
            <person name="Macfadyen A."/>
        </authorList>
    </citation>
    <scope>NUCLEOTIDE SEQUENCE [LARGE SCALE GENOMIC DNA]</scope>
</reference>
<dbReference type="InterPro" id="IPR003593">
    <property type="entry name" value="AAA+_ATPase"/>
</dbReference>
<feature type="transmembrane region" description="Helical" evidence="9">
    <location>
        <begin position="672"/>
        <end position="691"/>
    </location>
</feature>
<gene>
    <name evidence="11" type="ORF">CVIRNUC_002210</name>
</gene>
<feature type="transmembrane region" description="Helical" evidence="9">
    <location>
        <begin position="855"/>
        <end position="877"/>
    </location>
</feature>
<feature type="compositionally biased region" description="Low complexity" evidence="8">
    <location>
        <begin position="66"/>
        <end position="83"/>
    </location>
</feature>
<feature type="compositionally biased region" description="Low complexity" evidence="8">
    <location>
        <begin position="90"/>
        <end position="108"/>
    </location>
</feature>
<name>A0AAV1HZN7_9CHLO</name>
<feature type="domain" description="ABC transporter" evidence="10">
    <location>
        <begin position="298"/>
        <end position="544"/>
    </location>
</feature>
<evidence type="ECO:0000256" key="9">
    <source>
        <dbReference type="SAM" id="Phobius"/>
    </source>
</evidence>
<dbReference type="CDD" id="cd03213">
    <property type="entry name" value="ABCG_EPDR"/>
    <property type="match status" value="1"/>
</dbReference>
<dbReference type="InterPro" id="IPR013525">
    <property type="entry name" value="ABC2_TM"/>
</dbReference>
<feature type="compositionally biased region" description="Low complexity" evidence="8">
    <location>
        <begin position="145"/>
        <end position="165"/>
    </location>
</feature>
<dbReference type="SUPFAM" id="SSF52540">
    <property type="entry name" value="P-loop containing nucleoside triphosphate hydrolases"/>
    <property type="match status" value="1"/>
</dbReference>
<feature type="compositionally biased region" description="Polar residues" evidence="8">
    <location>
        <begin position="228"/>
        <end position="239"/>
    </location>
</feature>
<evidence type="ECO:0000256" key="2">
    <source>
        <dbReference type="ARBA" id="ARBA00022448"/>
    </source>
</evidence>
<dbReference type="InterPro" id="IPR027417">
    <property type="entry name" value="P-loop_NTPase"/>
</dbReference>
<dbReference type="PROSITE" id="PS00211">
    <property type="entry name" value="ABC_TRANSPORTER_1"/>
    <property type="match status" value="1"/>
</dbReference>
<dbReference type="SMART" id="SM00382">
    <property type="entry name" value="AAA"/>
    <property type="match status" value="1"/>
</dbReference>
<feature type="transmembrane region" description="Helical" evidence="9">
    <location>
        <begin position="749"/>
        <end position="770"/>
    </location>
</feature>
<dbReference type="PANTHER" id="PTHR48041">
    <property type="entry name" value="ABC TRANSPORTER G FAMILY MEMBER 28"/>
    <property type="match status" value="1"/>
</dbReference>
<feature type="transmembrane region" description="Helical" evidence="9">
    <location>
        <begin position="724"/>
        <end position="742"/>
    </location>
</feature>
<dbReference type="EMBL" id="CAUYUE010000003">
    <property type="protein sequence ID" value="CAK0753296.1"/>
    <property type="molecule type" value="Genomic_DNA"/>
</dbReference>
<proteinExistence type="predicted"/>
<feature type="transmembrane region" description="Helical" evidence="9">
    <location>
        <begin position="776"/>
        <end position="799"/>
    </location>
</feature>
<dbReference type="GO" id="GO:0016887">
    <property type="term" value="F:ATP hydrolysis activity"/>
    <property type="evidence" value="ECO:0007669"/>
    <property type="project" value="InterPro"/>
</dbReference>
<evidence type="ECO:0000313" key="11">
    <source>
        <dbReference type="EMBL" id="CAK0753296.1"/>
    </source>
</evidence>
<dbReference type="Gene3D" id="3.40.50.300">
    <property type="entry name" value="P-loop containing nucleotide triphosphate hydrolases"/>
    <property type="match status" value="1"/>
</dbReference>
<evidence type="ECO:0000256" key="1">
    <source>
        <dbReference type="ARBA" id="ARBA00004141"/>
    </source>
</evidence>
<comment type="caution">
    <text evidence="11">The sequence shown here is derived from an EMBL/GenBank/DDBJ whole genome shotgun (WGS) entry which is preliminary data.</text>
</comment>
<sequence>MAIGWVQSPQPSPRGAQRPTQQPQQPERQQQAPELLSSGSTNATAEAPPHVQQHAEQTPQATDTGASSRSPAPAQQQDAPQKSTHSPSPAAKQQTASQESSSSTHAPAEQGGAPQKLDSNMYGEAVISIPQTSTPDDEHEDSDAEPASQAAAGSAAGGAPAPGGDLPRAYSSFYRESPQPAAQSDAPGPHSSFYRDSPLPWQPSKARAGPSQHSSAEPTHDPRAASCRASSEGASSLQHDSPLRFHDSAQMERPAKGLPEKLQLGPGGASDDDVPGGLKPVDSWHISAGDKDGRGMHITFQDVFYIVKNRADKRSKVSILQGISGFFNPGEMAAVMGPSGSGKSTFLDLLAGRKTVGEQKGDILFSGIRPTSGFLKRYTGYVEQFDTLLAELTVREMLLYTAELKCSLKESLAKKKRRVDQLLETLALERCAATMIGDSLARGISGGQAKRANIGIALITNPRVLFLDEPTSGLDSYTAHEVISVVRGLVKRGITICATIHCPPPHTFTLFDRALIMQRGRVVYFGLNGQPAIDYFYNHFSKIRRKADNENLAEWIVDITTEADRQGSDKFVETYRMSKLKEQNDTDVACHIEAESGNISRATLKALSTKRGTSTPMWLGLWVMLKYRTKNNYCSGLYLFGRLFDKAVFTFLTATFYLWVGKDNTAANVPNLGGLLFLWVVLPAYGAGPYLPAIVMERPVYVREMSDGLYSPLTYLLYKMIEELFMAVLMSVAFALPVYYLCQMGGSFFVFWLAWLISLADGIAFAYGTAAVSPNMDIANCVLLTYPTALLFAGGYVLRWADIPRYWVWFGYINWLWYGWGAVMINQYKDTDIKIYGDQSVLEYYSLNGISEWAFLGYSALTFVFFFCVAYIALVFLKHQKR</sequence>
<protein>
    <recommendedName>
        <fullName evidence="10">ABC transporter domain-containing protein</fullName>
    </recommendedName>
</protein>
<keyword evidence="4" id="KW-0547">Nucleotide-binding</keyword>
<feature type="compositionally biased region" description="Acidic residues" evidence="8">
    <location>
        <begin position="135"/>
        <end position="144"/>
    </location>
</feature>
<evidence type="ECO:0000256" key="8">
    <source>
        <dbReference type="SAM" id="MobiDB-lite"/>
    </source>
</evidence>
<evidence type="ECO:0000256" key="3">
    <source>
        <dbReference type="ARBA" id="ARBA00022692"/>
    </source>
</evidence>
<dbReference type="Proteomes" id="UP001314263">
    <property type="component" value="Unassembled WGS sequence"/>
</dbReference>
<dbReference type="GO" id="GO:0140359">
    <property type="term" value="F:ABC-type transporter activity"/>
    <property type="evidence" value="ECO:0007669"/>
    <property type="project" value="InterPro"/>
</dbReference>
<dbReference type="InterPro" id="IPR050352">
    <property type="entry name" value="ABCG_transporters"/>
</dbReference>
<dbReference type="InterPro" id="IPR017871">
    <property type="entry name" value="ABC_transporter-like_CS"/>
</dbReference>
<dbReference type="PANTHER" id="PTHR48041:SF91">
    <property type="entry name" value="ABC TRANSPORTER G FAMILY MEMBER 28"/>
    <property type="match status" value="1"/>
</dbReference>
<feature type="transmembrane region" description="Helical" evidence="9">
    <location>
        <begin position="806"/>
        <end position="825"/>
    </location>
</feature>
<comment type="subcellular location">
    <subcellularLocation>
        <location evidence="1">Membrane</location>
        <topology evidence="1">Multi-pass membrane protein</topology>
    </subcellularLocation>
</comment>
<evidence type="ECO:0000256" key="4">
    <source>
        <dbReference type="ARBA" id="ARBA00022741"/>
    </source>
</evidence>
<dbReference type="Pfam" id="PF01061">
    <property type="entry name" value="ABC2_membrane"/>
    <property type="match status" value="1"/>
</dbReference>
<dbReference type="AlphaFoldDB" id="A0AAV1HZN7"/>
<keyword evidence="5" id="KW-0067">ATP-binding</keyword>
<dbReference type="PROSITE" id="PS50893">
    <property type="entry name" value="ABC_TRANSPORTER_2"/>
    <property type="match status" value="1"/>
</dbReference>
<feature type="compositionally biased region" description="Low complexity" evidence="8">
    <location>
        <begin position="16"/>
        <end position="34"/>
    </location>
</feature>
<keyword evidence="3 9" id="KW-0812">Transmembrane</keyword>
<accession>A0AAV1HZN7</accession>
<dbReference type="InterPro" id="IPR003439">
    <property type="entry name" value="ABC_transporter-like_ATP-bd"/>
</dbReference>
<keyword evidence="6 9" id="KW-1133">Transmembrane helix</keyword>
<evidence type="ECO:0000256" key="6">
    <source>
        <dbReference type="ARBA" id="ARBA00022989"/>
    </source>
</evidence>
<feature type="region of interest" description="Disordered" evidence="8">
    <location>
        <begin position="258"/>
        <end position="279"/>
    </location>
</feature>
<dbReference type="Pfam" id="PF00005">
    <property type="entry name" value="ABC_tran"/>
    <property type="match status" value="1"/>
</dbReference>
<feature type="transmembrane region" description="Helical" evidence="9">
    <location>
        <begin position="637"/>
        <end position="660"/>
    </location>
</feature>
<feature type="compositionally biased region" description="Polar residues" evidence="8">
    <location>
        <begin position="54"/>
        <end position="65"/>
    </location>
</feature>
<evidence type="ECO:0000256" key="5">
    <source>
        <dbReference type="ARBA" id="ARBA00022840"/>
    </source>
</evidence>